<feature type="region of interest" description="Disordered" evidence="1">
    <location>
        <begin position="121"/>
        <end position="215"/>
    </location>
</feature>
<dbReference type="Proteomes" id="UP001456524">
    <property type="component" value="Unassembled WGS sequence"/>
</dbReference>
<dbReference type="EMBL" id="JBBWUH010000011">
    <property type="protein sequence ID" value="KAK8154610.1"/>
    <property type="molecule type" value="Genomic_DNA"/>
</dbReference>
<sequence>MTYRKAQANWPNPTLCCASAMLTTLEANIISMSCFDQSTAASARTGPHVWDDAIISTAAGQQSWSDGGREKIALGLNCSNEDRFGWWEEATFRRARVWAASATTECAALVRGDRRRTKEEIPDMTAHPEGSQSHPVQQLVGTSVDSRSLQPHTYLTAPFRTTSTRKQDCQTSRSSRLTSPSSHRRRNGPSTTASRSPTYPLCRNQSSVLLPPPRRLGRPRGLAYWPTGLLARPPVRSRRGTVGAAFRRVPLPPSAGPFPLPAHACMHACRQAGRQAGEE</sequence>
<comment type="caution">
    <text evidence="2">The sequence shown here is derived from an EMBL/GenBank/DDBJ whole genome shotgun (WGS) entry which is preliminary data.</text>
</comment>
<organism evidence="2 3">
    <name type="scientific">Phyllosticta citrichinensis</name>
    <dbReference type="NCBI Taxonomy" id="1130410"/>
    <lineage>
        <taxon>Eukaryota</taxon>
        <taxon>Fungi</taxon>
        <taxon>Dikarya</taxon>
        <taxon>Ascomycota</taxon>
        <taxon>Pezizomycotina</taxon>
        <taxon>Dothideomycetes</taxon>
        <taxon>Dothideomycetes incertae sedis</taxon>
        <taxon>Botryosphaeriales</taxon>
        <taxon>Phyllostictaceae</taxon>
        <taxon>Phyllosticta</taxon>
    </lineage>
</organism>
<evidence type="ECO:0000313" key="3">
    <source>
        <dbReference type="Proteomes" id="UP001456524"/>
    </source>
</evidence>
<name>A0ABR1XH08_9PEZI</name>
<evidence type="ECO:0000256" key="1">
    <source>
        <dbReference type="SAM" id="MobiDB-lite"/>
    </source>
</evidence>
<evidence type="ECO:0000313" key="2">
    <source>
        <dbReference type="EMBL" id="KAK8154610.1"/>
    </source>
</evidence>
<feature type="compositionally biased region" description="Polar residues" evidence="1">
    <location>
        <begin position="130"/>
        <end position="164"/>
    </location>
</feature>
<proteinExistence type="predicted"/>
<feature type="compositionally biased region" description="Polar residues" evidence="1">
    <location>
        <begin position="188"/>
        <end position="208"/>
    </location>
</feature>
<feature type="compositionally biased region" description="Low complexity" evidence="1">
    <location>
        <begin position="172"/>
        <end position="181"/>
    </location>
</feature>
<accession>A0ABR1XH08</accession>
<keyword evidence="3" id="KW-1185">Reference proteome</keyword>
<protein>
    <submittedName>
        <fullName evidence="2">Uncharacterized protein</fullName>
    </submittedName>
</protein>
<reference evidence="2 3" key="1">
    <citation type="journal article" date="2022" name="G3 (Bethesda)">
        <title>Enemy or ally: a genomic approach to elucidate the lifestyle of Phyllosticta citrichinaensis.</title>
        <authorList>
            <person name="Buijs V.A."/>
            <person name="Groenewald J.Z."/>
            <person name="Haridas S."/>
            <person name="LaButti K.M."/>
            <person name="Lipzen A."/>
            <person name="Martin F.M."/>
            <person name="Barry K."/>
            <person name="Grigoriev I.V."/>
            <person name="Crous P.W."/>
            <person name="Seidl M.F."/>
        </authorList>
    </citation>
    <scope>NUCLEOTIDE SEQUENCE [LARGE SCALE GENOMIC DNA]</scope>
    <source>
        <strain evidence="2 3">CBS 129764</strain>
    </source>
</reference>
<gene>
    <name evidence="2" type="ORF">IWX90DRAFT_418521</name>
</gene>